<organism evidence="2 3">
    <name type="scientific">Gordonibacter urolithinfaciens</name>
    <dbReference type="NCBI Taxonomy" id="1335613"/>
    <lineage>
        <taxon>Bacteria</taxon>
        <taxon>Bacillati</taxon>
        <taxon>Actinomycetota</taxon>
        <taxon>Coriobacteriia</taxon>
        <taxon>Eggerthellales</taxon>
        <taxon>Eggerthellaceae</taxon>
        <taxon>Gordonibacter</taxon>
    </lineage>
</organism>
<feature type="domain" description="AMP-dependent synthetase/ligase" evidence="1">
    <location>
        <begin position="25"/>
        <end position="370"/>
    </location>
</feature>
<dbReference type="SUPFAM" id="SSF56801">
    <property type="entry name" value="Acetyl-CoA synthetase-like"/>
    <property type="match status" value="1"/>
</dbReference>
<protein>
    <submittedName>
        <fullName evidence="2">AMP-binding protein</fullName>
    </submittedName>
</protein>
<dbReference type="EMBL" id="WPOC01000013">
    <property type="protein sequence ID" value="MVN15535.1"/>
    <property type="molecule type" value="Genomic_DNA"/>
</dbReference>
<evidence type="ECO:0000313" key="2">
    <source>
        <dbReference type="EMBL" id="MVN15535.1"/>
    </source>
</evidence>
<dbReference type="Gene3D" id="3.40.50.12780">
    <property type="entry name" value="N-terminal domain of ligase-like"/>
    <property type="match status" value="1"/>
</dbReference>
<name>A0A6N8II78_9ACTN</name>
<dbReference type="PANTHER" id="PTHR43767">
    <property type="entry name" value="LONG-CHAIN-FATTY-ACID--COA LIGASE"/>
    <property type="match status" value="1"/>
</dbReference>
<proteinExistence type="predicted"/>
<dbReference type="RefSeq" id="WP_157006742.1">
    <property type="nucleotide sequence ID" value="NZ_WPOC01000013.1"/>
</dbReference>
<comment type="caution">
    <text evidence="2">The sequence shown here is derived from an EMBL/GenBank/DDBJ whole genome shotgun (WGS) entry which is preliminary data.</text>
</comment>
<dbReference type="InterPro" id="IPR042099">
    <property type="entry name" value="ANL_N_sf"/>
</dbReference>
<evidence type="ECO:0000259" key="1">
    <source>
        <dbReference type="Pfam" id="PF00501"/>
    </source>
</evidence>
<sequence length="521" mass="57632">MTFHDSKPDRSLVRIVRDALAWADDEEMIVAPSGNLSGSQMRSRCDALRDELLKQGATPQTCIAYAGSVDVGVLVSQLGIVLAGGIPVPLASHYPIDIWIQFIIDFNVKFIICEPDNTLPLRNALEKASVPLQIIEIRPDGTLLNPTCLDTKEDHAGSALDLAEIIFSSGSTGFPKAFALTLEAEYYFISTWLTVYGERQHGRFLCLSMSGNMHTCLSALLRHEVLVIYAGSMNAREIARAINQHRITDLFIPPSILMDFINNREVDTVDISTLQRVAYGGQAVSATEKNRIAEKIGCEVLQFYGGTESGLLTFLGPEEHRSGDADLLSSAGKAFAELGTSIQIWDFNSDKPLESGQIGRIMAFGHGITRRLFGSNEDFQMRGDWRDTDDVGYLNEDGYLFIKGRASDAIRTNARVIFSGDVESLIAANFNVAEVAVHGMSNSLDNDHIFVWVKPSAKILDKANLAHRVSAEFAIDEQYLHIELLEEIPHHQRLAYKVDKALLRSKAVEFLKNTENEADQL</sequence>
<accession>A0A6N8II78</accession>
<dbReference type="Proteomes" id="UP000468327">
    <property type="component" value="Unassembled WGS sequence"/>
</dbReference>
<dbReference type="PANTHER" id="PTHR43767:SF10">
    <property type="entry name" value="SURFACTIN SYNTHASE SUBUNIT 1"/>
    <property type="match status" value="1"/>
</dbReference>
<dbReference type="Pfam" id="PF00501">
    <property type="entry name" value="AMP-binding"/>
    <property type="match status" value="1"/>
</dbReference>
<dbReference type="PROSITE" id="PS00455">
    <property type="entry name" value="AMP_BINDING"/>
    <property type="match status" value="1"/>
</dbReference>
<dbReference type="InterPro" id="IPR020845">
    <property type="entry name" value="AMP-binding_CS"/>
</dbReference>
<keyword evidence="3" id="KW-1185">Reference proteome</keyword>
<evidence type="ECO:0000313" key="3">
    <source>
        <dbReference type="Proteomes" id="UP000468327"/>
    </source>
</evidence>
<dbReference type="InterPro" id="IPR050237">
    <property type="entry name" value="ATP-dep_AMP-bd_enzyme"/>
</dbReference>
<dbReference type="AlphaFoldDB" id="A0A6N8II78"/>
<reference evidence="2 3" key="1">
    <citation type="submission" date="2019-11" db="EMBL/GenBank/DDBJ databases">
        <title>Whole genome shotgun sequencing (WGS) data from Adlercreutzia equolifaciens ResAG-91, Eggerthella lenta MRI-F36, MRI-F37, MRI-F40, ResAG-49, ResAG-88, ResAG-121, ResAG-145, and Gordonibacter sp. ResAG-5, ResAG-26, ResAG-43, ResAG-50, ResAG-59.</title>
        <authorList>
            <person name="Stoll D.A."/>
            <person name="Danylec N."/>
            <person name="Franz C.M.A.P."/>
            <person name="Huch M."/>
        </authorList>
    </citation>
    <scope>NUCLEOTIDE SEQUENCE [LARGE SCALE GENOMIC DNA]</scope>
    <source>
        <strain evidence="2 3">ResAG-59</strain>
    </source>
</reference>
<dbReference type="CDD" id="cd04433">
    <property type="entry name" value="AFD_class_I"/>
    <property type="match status" value="1"/>
</dbReference>
<gene>
    <name evidence="2" type="ORF">GO738_09315</name>
</gene>
<dbReference type="InterPro" id="IPR000873">
    <property type="entry name" value="AMP-dep_synth/lig_dom"/>
</dbReference>